<accession>A0A918P3W7</accession>
<reference evidence="1" key="2">
    <citation type="submission" date="2020-09" db="EMBL/GenBank/DDBJ databases">
        <authorList>
            <person name="Sun Q."/>
            <person name="Kim S."/>
        </authorList>
    </citation>
    <scope>NUCLEOTIDE SEQUENCE</scope>
    <source>
        <strain evidence="1">KCTC 32182</strain>
    </source>
</reference>
<name>A0A918P3W7_9NEIS</name>
<dbReference type="SUPFAM" id="SSF102400">
    <property type="entry name" value="DNA polymerase III chi subunit"/>
    <property type="match status" value="1"/>
</dbReference>
<dbReference type="RefSeq" id="WP_189534488.1">
    <property type="nucleotide sequence ID" value="NZ_BMYX01000013.1"/>
</dbReference>
<evidence type="ECO:0000313" key="2">
    <source>
        <dbReference type="Proteomes" id="UP000645257"/>
    </source>
</evidence>
<dbReference type="AlphaFoldDB" id="A0A918P3W7"/>
<dbReference type="GO" id="GO:0003677">
    <property type="term" value="F:DNA binding"/>
    <property type="evidence" value="ECO:0007669"/>
    <property type="project" value="InterPro"/>
</dbReference>
<dbReference type="GO" id="GO:0032298">
    <property type="term" value="P:positive regulation of DNA-templated DNA replication initiation"/>
    <property type="evidence" value="ECO:0007669"/>
    <property type="project" value="TreeGrafter"/>
</dbReference>
<dbReference type="EMBL" id="BMYX01000013">
    <property type="protein sequence ID" value="GGY19179.1"/>
    <property type="molecule type" value="Genomic_DNA"/>
</dbReference>
<gene>
    <name evidence="1" type="ORF">GCM10011289_23320</name>
</gene>
<reference evidence="1" key="1">
    <citation type="journal article" date="2014" name="Int. J. Syst. Evol. Microbiol.">
        <title>Complete genome sequence of Corynebacterium casei LMG S-19264T (=DSM 44701T), isolated from a smear-ripened cheese.</title>
        <authorList>
            <consortium name="US DOE Joint Genome Institute (JGI-PGF)"/>
            <person name="Walter F."/>
            <person name="Albersmeier A."/>
            <person name="Kalinowski J."/>
            <person name="Ruckert C."/>
        </authorList>
    </citation>
    <scope>NUCLEOTIDE SEQUENCE</scope>
    <source>
        <strain evidence="1">KCTC 32182</strain>
    </source>
</reference>
<dbReference type="Gene3D" id="3.40.50.10110">
    <property type="entry name" value="DNA polymerase III subunit chi"/>
    <property type="match status" value="1"/>
</dbReference>
<dbReference type="InterPro" id="IPR007459">
    <property type="entry name" value="DNA_pol3_chi"/>
</dbReference>
<evidence type="ECO:0000313" key="1">
    <source>
        <dbReference type="EMBL" id="GGY19179.1"/>
    </source>
</evidence>
<proteinExistence type="predicted"/>
<dbReference type="GO" id="GO:0003887">
    <property type="term" value="F:DNA-directed DNA polymerase activity"/>
    <property type="evidence" value="ECO:0007669"/>
    <property type="project" value="InterPro"/>
</dbReference>
<dbReference type="GO" id="GO:0006260">
    <property type="term" value="P:DNA replication"/>
    <property type="evidence" value="ECO:0007669"/>
    <property type="project" value="InterPro"/>
</dbReference>
<protein>
    <submittedName>
        <fullName evidence="1">DNA polymerase III subunit chi</fullName>
    </submittedName>
</protein>
<dbReference type="InterPro" id="IPR036768">
    <property type="entry name" value="PolIII_chi_sf"/>
</dbReference>
<dbReference type="Pfam" id="PF04364">
    <property type="entry name" value="DNA_pol3_chi"/>
    <property type="match status" value="1"/>
</dbReference>
<comment type="caution">
    <text evidence="1">The sequence shown here is derived from an EMBL/GenBank/DDBJ whole genome shotgun (WGS) entry which is preliminary data.</text>
</comment>
<sequence length="140" mass="16053">MTRIDFYTQVAEPHDFACRLVRRVYREGVGLAVLLADDRELIAFSNRLWSFEDTSFIPHCRASAPEADDTPIWLATNLAATIKHPVLLNLGPELPDEPGRFERILEIVGRDEASLARARERFRACRQLGFEIVHHDMSHK</sequence>
<dbReference type="PANTHER" id="PTHR38767:SF1">
    <property type="entry name" value="DNA POLYMERASE III SUBUNIT CHI"/>
    <property type="match status" value="1"/>
</dbReference>
<keyword evidence="2" id="KW-1185">Reference proteome</keyword>
<organism evidence="1 2">
    <name type="scientific">Paludibacterium paludis</name>
    <dbReference type="NCBI Taxonomy" id="1225769"/>
    <lineage>
        <taxon>Bacteria</taxon>
        <taxon>Pseudomonadati</taxon>
        <taxon>Pseudomonadota</taxon>
        <taxon>Betaproteobacteria</taxon>
        <taxon>Neisseriales</taxon>
        <taxon>Chromobacteriaceae</taxon>
        <taxon>Paludibacterium</taxon>
    </lineage>
</organism>
<dbReference type="Proteomes" id="UP000645257">
    <property type="component" value="Unassembled WGS sequence"/>
</dbReference>
<dbReference type="PANTHER" id="PTHR38767">
    <property type="entry name" value="DNA POLYMERASE III SUBUNIT CHI"/>
    <property type="match status" value="1"/>
</dbReference>